<dbReference type="eggNOG" id="COG3222">
    <property type="taxonomic scope" value="Bacteria"/>
</dbReference>
<dbReference type="SUPFAM" id="SSF56112">
    <property type="entry name" value="Protein kinase-like (PK-like)"/>
    <property type="match status" value="1"/>
</dbReference>
<dbReference type="AlphaFoldDB" id="U2QK64"/>
<dbReference type="SUPFAM" id="SSF53448">
    <property type="entry name" value="Nucleotide-diphospho-sugar transferases"/>
    <property type="match status" value="1"/>
</dbReference>
<dbReference type="Pfam" id="PF01636">
    <property type="entry name" value="APH"/>
    <property type="match status" value="1"/>
</dbReference>
<evidence type="ECO:0000313" key="3">
    <source>
        <dbReference type="Proteomes" id="UP000016637"/>
    </source>
</evidence>
<reference evidence="2 3" key="1">
    <citation type="submission" date="2013-08" db="EMBL/GenBank/DDBJ databases">
        <authorList>
            <person name="Weinstock G."/>
            <person name="Sodergren E."/>
            <person name="Wylie T."/>
            <person name="Fulton L."/>
            <person name="Fulton R."/>
            <person name="Fronick C."/>
            <person name="O'Laughlin M."/>
            <person name="Godfrey J."/>
            <person name="Miner T."/>
            <person name="Herter B."/>
            <person name="Appelbaum E."/>
            <person name="Cordes M."/>
            <person name="Lek S."/>
            <person name="Wollam A."/>
            <person name="Pepin K.H."/>
            <person name="Palsikar V.B."/>
            <person name="Mitreva M."/>
            <person name="Wilson R.K."/>
        </authorList>
    </citation>
    <scope>NUCLEOTIDE SEQUENCE [LARGE SCALE GENOMIC DNA]</scope>
    <source>
        <strain evidence="2 3">ATCC 700627</strain>
    </source>
</reference>
<dbReference type="PANTHER" id="PTHR36529">
    <property type="entry name" value="SLL1095 PROTEIN"/>
    <property type="match status" value="1"/>
</dbReference>
<accession>U2QK64</accession>
<dbReference type="EMBL" id="AWVP01000079">
    <property type="protein sequence ID" value="ERK56876.1"/>
    <property type="molecule type" value="Genomic_DNA"/>
</dbReference>
<dbReference type="InterPro" id="IPR002575">
    <property type="entry name" value="Aminoglycoside_PTrfase"/>
</dbReference>
<name>U2QK64_9BACL</name>
<feature type="domain" description="Aminoglycoside phosphotransferase" evidence="1">
    <location>
        <begin position="215"/>
        <end position="427"/>
    </location>
</feature>
<comment type="caution">
    <text evidence="2">The sequence shown here is derived from an EMBL/GenBank/DDBJ whole genome shotgun (WGS) entry which is preliminary data.</text>
</comment>
<dbReference type="PANTHER" id="PTHR36529:SF1">
    <property type="entry name" value="GLYCOSYLTRANSFERASE"/>
    <property type="match status" value="1"/>
</dbReference>
<dbReference type="Gene3D" id="3.90.1200.10">
    <property type="match status" value="1"/>
</dbReference>
<dbReference type="eggNOG" id="COG3173">
    <property type="taxonomic scope" value="Bacteria"/>
</dbReference>
<protein>
    <recommendedName>
        <fullName evidence="1">Aminoglycoside phosphotransferase domain-containing protein</fullName>
    </recommendedName>
</protein>
<dbReference type="InterPro" id="IPR029044">
    <property type="entry name" value="Nucleotide-diphossugar_trans"/>
</dbReference>
<dbReference type="InterPro" id="IPR018641">
    <property type="entry name" value="Trfase_1_rSAM/seldom-assoc"/>
</dbReference>
<dbReference type="Pfam" id="PF09837">
    <property type="entry name" value="DUF2064"/>
    <property type="match status" value="1"/>
</dbReference>
<dbReference type="PATRIC" id="fig|1321820.3.peg.1217"/>
<dbReference type="InterPro" id="IPR011009">
    <property type="entry name" value="Kinase-like_dom_sf"/>
</dbReference>
<evidence type="ECO:0000313" key="2">
    <source>
        <dbReference type="EMBL" id="ERK56876.1"/>
    </source>
</evidence>
<dbReference type="Proteomes" id="UP000016637">
    <property type="component" value="Unassembled WGS sequence"/>
</dbReference>
<dbReference type="Gene3D" id="3.90.550.10">
    <property type="entry name" value="Spore Coat Polysaccharide Biosynthesis Protein SpsA, Chain A"/>
    <property type="match status" value="1"/>
</dbReference>
<sequence>MKGREDIVFPFSIKMKEMIILFTRVPKEGTTKTRLYDFITPKQAVEVQKKLLIKNYNTLKNSGRKIKIYHDGNKNDDNDMEDLLSIKDFYYQNGETLGDKMYNAISKELVNADKVLLMGSDIFNLNNNMIELALKKLNEYDVVINPSEDGGYFLIGMKKLIKEVFALPSYGDASVLENLIRVCNKNKISYFLGETALDIDTKEDLLSAETGFKDIVLLGAGEYNINFTFTDNNKDKKVLRINMKSQMNLENQIEYEYETLKLLEKSKVTPKVYDLVTKTKLLPYKYLTMEFLNGRVLDYDKDMNIAAYLLSSIHNTAFGENNLIHATNPFQLMYDECSAMAGEYLNWEYADSVVSSYIHLFLDKCKKLLPEDYIIDKPCIINTELNSGNFLIGDTKENSYVIDWEKALIGECEQDLAHFLAPTTTFWKTDKILTKNEIDLFLSEYNKYRSYNEERFERYLIFNCLRGVTWCSMAFRQYSEKDKMLMDEFTFKKISAYVSIEFLEKISRYFS</sequence>
<keyword evidence="3" id="KW-1185">Reference proteome</keyword>
<proteinExistence type="predicted"/>
<organism evidence="2 3">
    <name type="scientific">Gemella bergeri ATCC 700627</name>
    <dbReference type="NCBI Taxonomy" id="1321820"/>
    <lineage>
        <taxon>Bacteria</taxon>
        <taxon>Bacillati</taxon>
        <taxon>Bacillota</taxon>
        <taxon>Bacilli</taxon>
        <taxon>Bacillales</taxon>
        <taxon>Gemellaceae</taxon>
        <taxon>Gemella</taxon>
    </lineage>
</organism>
<evidence type="ECO:0000259" key="1">
    <source>
        <dbReference type="Pfam" id="PF01636"/>
    </source>
</evidence>
<gene>
    <name evidence="2" type="ORF">HMPREF1983_01255</name>
</gene>
<dbReference type="HOGENOM" id="CLU_537194_0_0_9"/>
<dbReference type="NCBIfam" id="TIGR04282">
    <property type="entry name" value="glyco_like_cofC"/>
    <property type="match status" value="1"/>
</dbReference>